<comment type="caution">
    <text evidence="10">The sequence shown here is derived from an EMBL/GenBank/DDBJ whole genome shotgun (WGS) entry which is preliminary data.</text>
</comment>
<evidence type="ECO:0000256" key="8">
    <source>
        <dbReference type="SAM" id="MobiDB-lite"/>
    </source>
</evidence>
<dbReference type="EC" id="2.6.1.9" evidence="3"/>
<evidence type="ECO:0000256" key="1">
    <source>
        <dbReference type="ARBA" id="ARBA00001933"/>
    </source>
</evidence>
<feature type="compositionally biased region" description="Basic and acidic residues" evidence="8">
    <location>
        <begin position="344"/>
        <end position="388"/>
    </location>
</feature>
<evidence type="ECO:0000256" key="3">
    <source>
        <dbReference type="ARBA" id="ARBA00012748"/>
    </source>
</evidence>
<proteinExistence type="predicted"/>
<dbReference type="EMBL" id="LGRX02017032">
    <property type="protein sequence ID" value="KAK3261268.1"/>
    <property type="molecule type" value="Genomic_DNA"/>
</dbReference>
<keyword evidence="4 10" id="KW-0032">Aminotransferase</keyword>
<evidence type="ECO:0000259" key="9">
    <source>
        <dbReference type="Pfam" id="PF00155"/>
    </source>
</evidence>
<evidence type="ECO:0000256" key="7">
    <source>
        <dbReference type="ARBA" id="ARBA00047481"/>
    </source>
</evidence>
<organism evidence="10 11">
    <name type="scientific">Cymbomonas tetramitiformis</name>
    <dbReference type="NCBI Taxonomy" id="36881"/>
    <lineage>
        <taxon>Eukaryota</taxon>
        <taxon>Viridiplantae</taxon>
        <taxon>Chlorophyta</taxon>
        <taxon>Pyramimonadophyceae</taxon>
        <taxon>Pyramimonadales</taxon>
        <taxon>Pyramimonadaceae</taxon>
        <taxon>Cymbomonas</taxon>
    </lineage>
</organism>
<comment type="cofactor">
    <cofactor evidence="1">
        <name>pyridoxal 5'-phosphate</name>
        <dbReference type="ChEBI" id="CHEBI:597326"/>
    </cofactor>
</comment>
<name>A0AAE0FKJ0_9CHLO</name>
<reference evidence="10 11" key="1">
    <citation type="journal article" date="2015" name="Genome Biol. Evol.">
        <title>Comparative Genomics of a Bacterivorous Green Alga Reveals Evolutionary Causalities and Consequences of Phago-Mixotrophic Mode of Nutrition.</title>
        <authorList>
            <person name="Burns J.A."/>
            <person name="Paasch A."/>
            <person name="Narechania A."/>
            <person name="Kim E."/>
        </authorList>
    </citation>
    <scope>NUCLEOTIDE SEQUENCE [LARGE SCALE GENOMIC DNA]</scope>
    <source>
        <strain evidence="10 11">PLY_AMNH</strain>
    </source>
</reference>
<evidence type="ECO:0000313" key="11">
    <source>
        <dbReference type="Proteomes" id="UP001190700"/>
    </source>
</evidence>
<dbReference type="Gene3D" id="3.40.640.10">
    <property type="entry name" value="Type I PLP-dependent aspartate aminotransferase-like (Major domain)"/>
    <property type="match status" value="1"/>
</dbReference>
<dbReference type="CDD" id="cd00609">
    <property type="entry name" value="AAT_like"/>
    <property type="match status" value="1"/>
</dbReference>
<dbReference type="PANTHER" id="PTHR42885">
    <property type="entry name" value="HISTIDINOL-PHOSPHATE AMINOTRANSFERASE-RELATED"/>
    <property type="match status" value="1"/>
</dbReference>
<feature type="domain" description="Aminotransferase class I/classII large" evidence="9">
    <location>
        <begin position="82"/>
        <end position="314"/>
    </location>
</feature>
<comment type="catalytic activity">
    <reaction evidence="7">
        <text>L-histidinol phosphate + 2-oxoglutarate = 3-(imidazol-4-yl)-2-oxopropyl phosphate + L-glutamate</text>
        <dbReference type="Rhea" id="RHEA:23744"/>
        <dbReference type="ChEBI" id="CHEBI:16810"/>
        <dbReference type="ChEBI" id="CHEBI:29985"/>
        <dbReference type="ChEBI" id="CHEBI:57766"/>
        <dbReference type="ChEBI" id="CHEBI:57980"/>
        <dbReference type="EC" id="2.6.1.9"/>
    </reaction>
</comment>
<gene>
    <name evidence="10" type="ORF">CYMTET_29816</name>
</gene>
<protein>
    <recommendedName>
        <fullName evidence="3">histidinol-phosphate transaminase</fullName>
        <ecNumber evidence="3">2.6.1.9</ecNumber>
    </recommendedName>
</protein>
<evidence type="ECO:0000256" key="5">
    <source>
        <dbReference type="ARBA" id="ARBA00022679"/>
    </source>
</evidence>
<dbReference type="GO" id="GO:0030170">
    <property type="term" value="F:pyridoxal phosphate binding"/>
    <property type="evidence" value="ECO:0007669"/>
    <property type="project" value="InterPro"/>
</dbReference>
<dbReference type="Pfam" id="PF00155">
    <property type="entry name" value="Aminotran_1_2"/>
    <property type="match status" value="1"/>
</dbReference>
<dbReference type="SUPFAM" id="SSF53383">
    <property type="entry name" value="PLP-dependent transferases"/>
    <property type="match status" value="1"/>
</dbReference>
<dbReference type="GO" id="GO:0004400">
    <property type="term" value="F:histidinol-phosphate transaminase activity"/>
    <property type="evidence" value="ECO:0007669"/>
    <property type="project" value="UniProtKB-EC"/>
</dbReference>
<evidence type="ECO:0000256" key="6">
    <source>
        <dbReference type="ARBA" id="ARBA00022898"/>
    </source>
</evidence>
<evidence type="ECO:0000313" key="10">
    <source>
        <dbReference type="EMBL" id="KAK3261268.1"/>
    </source>
</evidence>
<keyword evidence="5" id="KW-0808">Transferase</keyword>
<keyword evidence="11" id="KW-1185">Reference proteome</keyword>
<keyword evidence="6" id="KW-0663">Pyridoxal phosphate</keyword>
<dbReference type="Proteomes" id="UP001190700">
    <property type="component" value="Unassembled WGS sequence"/>
</dbReference>
<dbReference type="InterPro" id="IPR015421">
    <property type="entry name" value="PyrdxlP-dep_Trfase_major"/>
</dbReference>
<sequence length="402" mass="43505">MQRAITVHPAGCKVTPTYINCNELSRFTRPARAVPRCRRGQPSIVAAQSSDFIREHLKELAAYTPIEPFEVLSQKLGRAPEDIIKLDANENPYGPPPEVMAALGAMQFSNIYPDAECRRLREALASFAGVGMEHILVGCGADELIDLIMRCVLEPGDCIINCPPTFGMYAFDAAVNNARVVDVPRLEGFAVDVPGIIAAAAEHSPKMIFLTSPNNPDGCMLSEEDLLKVLEIPGALVVLDEAYIEFSGLESHCSWVAERENLVVLRTFSKLAGLAGLRVGYGAFPLGLIEYLWRAKQPYNVSVAAETAACAALTNLPYLTVQPHCVCPLPSKLVICHLRVDEGPPARSKDEGPPARPKEEGSPAWPKDEGPPARPKDEGPPARPKDEGPLGGRGIRDAWGSN</sequence>
<dbReference type="PANTHER" id="PTHR42885:SF2">
    <property type="entry name" value="HISTIDINOL-PHOSPHATE AMINOTRANSFERASE"/>
    <property type="match status" value="1"/>
</dbReference>
<evidence type="ECO:0000256" key="2">
    <source>
        <dbReference type="ARBA" id="ARBA00005011"/>
    </source>
</evidence>
<comment type="pathway">
    <text evidence="2">Amino-acid biosynthesis; L-histidine biosynthesis; L-histidine from 5-phospho-alpha-D-ribose 1-diphosphate: step 7/9.</text>
</comment>
<dbReference type="InterPro" id="IPR004839">
    <property type="entry name" value="Aminotransferase_I/II_large"/>
</dbReference>
<dbReference type="InterPro" id="IPR015424">
    <property type="entry name" value="PyrdxlP-dep_Trfase"/>
</dbReference>
<feature type="region of interest" description="Disordered" evidence="8">
    <location>
        <begin position="344"/>
        <end position="402"/>
    </location>
</feature>
<accession>A0AAE0FKJ0</accession>
<dbReference type="AlphaFoldDB" id="A0AAE0FKJ0"/>
<evidence type="ECO:0000256" key="4">
    <source>
        <dbReference type="ARBA" id="ARBA00022576"/>
    </source>
</evidence>